<comment type="caution">
    <text evidence="2">The sequence shown here is derived from an EMBL/GenBank/DDBJ whole genome shotgun (WGS) entry which is preliminary data.</text>
</comment>
<dbReference type="PANTHER" id="PTHR45023">
    <property type="match status" value="1"/>
</dbReference>
<gene>
    <name evidence="2" type="ORF">Tci_034146</name>
</gene>
<dbReference type="PANTHER" id="PTHR45023:SF14">
    <property type="entry name" value="GLUTATHIONE TRANSFERASE"/>
    <property type="match status" value="1"/>
</dbReference>
<feature type="region of interest" description="Disordered" evidence="1">
    <location>
        <begin position="142"/>
        <end position="169"/>
    </location>
</feature>
<organism evidence="2">
    <name type="scientific">Tanacetum cinerariifolium</name>
    <name type="common">Dalmatian daisy</name>
    <name type="synonym">Chrysanthemum cinerariifolium</name>
    <dbReference type="NCBI Taxonomy" id="118510"/>
    <lineage>
        <taxon>Eukaryota</taxon>
        <taxon>Viridiplantae</taxon>
        <taxon>Streptophyta</taxon>
        <taxon>Embryophyta</taxon>
        <taxon>Tracheophyta</taxon>
        <taxon>Spermatophyta</taxon>
        <taxon>Magnoliopsida</taxon>
        <taxon>eudicotyledons</taxon>
        <taxon>Gunneridae</taxon>
        <taxon>Pentapetalae</taxon>
        <taxon>asterids</taxon>
        <taxon>campanulids</taxon>
        <taxon>Asterales</taxon>
        <taxon>Asteraceae</taxon>
        <taxon>Asteroideae</taxon>
        <taxon>Anthemideae</taxon>
        <taxon>Anthemidinae</taxon>
        <taxon>Tanacetum</taxon>
    </lineage>
</organism>
<name>A0A6L2LKJ1_TANCI</name>
<evidence type="ECO:0000256" key="1">
    <source>
        <dbReference type="SAM" id="MobiDB-lite"/>
    </source>
</evidence>
<evidence type="ECO:0000313" key="2">
    <source>
        <dbReference type="EMBL" id="GEU62168.1"/>
    </source>
</evidence>
<reference evidence="2" key="1">
    <citation type="journal article" date="2019" name="Sci. Rep.">
        <title>Draft genome of Tanacetum cinerariifolium, the natural source of mosquito coil.</title>
        <authorList>
            <person name="Yamashiro T."/>
            <person name="Shiraishi A."/>
            <person name="Satake H."/>
            <person name="Nakayama K."/>
        </authorList>
    </citation>
    <scope>NUCLEOTIDE SEQUENCE</scope>
</reference>
<dbReference type="EMBL" id="BKCJ010004628">
    <property type="protein sequence ID" value="GEU62168.1"/>
    <property type="molecule type" value="Genomic_DNA"/>
</dbReference>
<sequence>MKRTAKKGKSSEPIGDVTLRWTSDEETLLAECFVAVFEDRNVGRSQSRDTLWFRILNEFNRKMFQQRAKDMLSSKWSTLNHHCQKFNAIYKRCIRLKKSDENEVDLIKRARGICQDENKNSSFNHEKAWAVLRKHARWDAPDPAPVDLTEDENVHDEHKKTKSDTSTCIGGSNSSSQFGDFMSHELRLKWEAAEKAFEASKDKDRTITHLEKLRFLALSTKDLSPDDAYWINLPKTNKKQADVLMCYLDPYPTTPNLTDQEPTTILIALVSFSLPLT</sequence>
<evidence type="ECO:0008006" key="3">
    <source>
        <dbReference type="Google" id="ProtNLM"/>
    </source>
</evidence>
<proteinExistence type="predicted"/>
<dbReference type="AlphaFoldDB" id="A0A6L2LKJ1"/>
<accession>A0A6L2LKJ1</accession>
<protein>
    <recommendedName>
        <fullName evidence="3">Glutathione S-transferase T3-like</fullName>
    </recommendedName>
</protein>